<feature type="region of interest" description="Disordered" evidence="1">
    <location>
        <begin position="1"/>
        <end position="32"/>
    </location>
</feature>
<evidence type="ECO:0000313" key="3">
    <source>
        <dbReference type="EnsemblMetazoa" id="ASIC004369-PA"/>
    </source>
</evidence>
<dbReference type="Proteomes" id="UP000030765">
    <property type="component" value="Unassembled WGS sequence"/>
</dbReference>
<gene>
    <name evidence="2" type="ORF">ZHAS_00004369</name>
</gene>
<reference evidence="2 4" key="1">
    <citation type="journal article" date="2014" name="BMC Genomics">
        <title>Genome sequence of Anopheles sinensis provides insight into genetics basis of mosquito competence for malaria parasites.</title>
        <authorList>
            <person name="Zhou D."/>
            <person name="Zhang D."/>
            <person name="Ding G."/>
            <person name="Shi L."/>
            <person name="Hou Q."/>
            <person name="Ye Y."/>
            <person name="Xu Y."/>
            <person name="Zhou H."/>
            <person name="Xiong C."/>
            <person name="Li S."/>
            <person name="Yu J."/>
            <person name="Hong S."/>
            <person name="Yu X."/>
            <person name="Zou P."/>
            <person name="Chen C."/>
            <person name="Chang X."/>
            <person name="Wang W."/>
            <person name="Lv Y."/>
            <person name="Sun Y."/>
            <person name="Ma L."/>
            <person name="Shen B."/>
            <person name="Zhu C."/>
        </authorList>
    </citation>
    <scope>NUCLEOTIDE SEQUENCE [LARGE SCALE GENOMIC DNA]</scope>
</reference>
<keyword evidence="4" id="KW-1185">Reference proteome</keyword>
<dbReference type="EMBL" id="ATLV01013068">
    <property type="status" value="NOT_ANNOTATED_CDS"/>
    <property type="molecule type" value="Genomic_DNA"/>
</dbReference>
<evidence type="ECO:0000313" key="4">
    <source>
        <dbReference type="Proteomes" id="UP000030765"/>
    </source>
</evidence>
<dbReference type="AlphaFoldDB" id="A0A084VGR8"/>
<accession>A0A084VGR8</accession>
<dbReference type="EMBL" id="KE524837">
    <property type="protein sequence ID" value="KFB37162.1"/>
    <property type="molecule type" value="Genomic_DNA"/>
</dbReference>
<dbReference type="EnsemblMetazoa" id="ASIC004369-RA">
    <property type="protein sequence ID" value="ASIC004369-PA"/>
    <property type="gene ID" value="ASIC004369"/>
</dbReference>
<sequence length="149" mass="16847">MEVTQKKRMQCDKLGSSAAEHKRSNQQGKEKKWTKAFKNIRAGRIRSIHCIRKCPPEPIVRSTVLFFSLFRSPVPSHPVELPKRRVTSPVVDGLPGAKTGYEIAGQERTTGRTQNTIIIAHLQERAAFYARRIGKPHRPARFSSSSTEL</sequence>
<evidence type="ECO:0000313" key="2">
    <source>
        <dbReference type="EMBL" id="KFB37162.1"/>
    </source>
</evidence>
<name>A0A084VGR8_ANOSI</name>
<reference evidence="3" key="2">
    <citation type="submission" date="2020-05" db="UniProtKB">
        <authorList>
            <consortium name="EnsemblMetazoa"/>
        </authorList>
    </citation>
    <scope>IDENTIFICATION</scope>
</reference>
<organism evidence="2">
    <name type="scientific">Anopheles sinensis</name>
    <name type="common">Mosquito</name>
    <dbReference type="NCBI Taxonomy" id="74873"/>
    <lineage>
        <taxon>Eukaryota</taxon>
        <taxon>Metazoa</taxon>
        <taxon>Ecdysozoa</taxon>
        <taxon>Arthropoda</taxon>
        <taxon>Hexapoda</taxon>
        <taxon>Insecta</taxon>
        <taxon>Pterygota</taxon>
        <taxon>Neoptera</taxon>
        <taxon>Endopterygota</taxon>
        <taxon>Diptera</taxon>
        <taxon>Nematocera</taxon>
        <taxon>Culicoidea</taxon>
        <taxon>Culicidae</taxon>
        <taxon>Anophelinae</taxon>
        <taxon>Anopheles</taxon>
    </lineage>
</organism>
<dbReference type="VEuPathDB" id="VectorBase:ASIC004369"/>
<protein>
    <submittedName>
        <fullName evidence="2 3">Uncharacterized protein</fullName>
    </submittedName>
</protein>
<evidence type="ECO:0000256" key="1">
    <source>
        <dbReference type="SAM" id="MobiDB-lite"/>
    </source>
</evidence>
<feature type="compositionally biased region" description="Basic and acidic residues" evidence="1">
    <location>
        <begin position="19"/>
        <end position="32"/>
    </location>
</feature>
<proteinExistence type="predicted"/>